<evidence type="ECO:0000256" key="5">
    <source>
        <dbReference type="ARBA" id="ARBA00023128"/>
    </source>
</evidence>
<feature type="compositionally biased region" description="Low complexity" evidence="8">
    <location>
        <begin position="12"/>
        <end position="36"/>
    </location>
</feature>
<dbReference type="Pfam" id="PF10236">
    <property type="entry name" value="DAP3"/>
    <property type="match status" value="1"/>
</dbReference>
<keyword evidence="6" id="KW-0687">Ribonucleoprotein</keyword>
<keyword evidence="3" id="KW-0809">Transit peptide</keyword>
<reference evidence="9 10" key="1">
    <citation type="journal article" date="2015" name="BMC Genomics">
        <title>Gene expression during zombie ant biting behavior reflects the complexity underlying fungal parasitic behavioral manipulation.</title>
        <authorList>
            <person name="de Bekker C."/>
            <person name="Ohm R.A."/>
            <person name="Loreto R.G."/>
            <person name="Sebastian A."/>
            <person name="Albert I."/>
            <person name="Merrow M."/>
            <person name="Brachmann A."/>
            <person name="Hughes D.P."/>
        </authorList>
    </citation>
    <scope>NUCLEOTIDE SEQUENCE [LARGE SCALE GENOMIC DNA]</scope>
    <source>
        <strain evidence="9 10">SC16a</strain>
    </source>
</reference>
<keyword evidence="10" id="KW-1185">Reference proteome</keyword>
<reference evidence="9 10" key="2">
    <citation type="journal article" date="2017" name="Sci. Rep.">
        <title>Ant-infecting Ophiocordyceps genomes reveal a high diversity of potential behavioral manipulation genes and a possible major role for enterotoxins.</title>
        <authorList>
            <person name="de Bekker C."/>
            <person name="Ohm R.A."/>
            <person name="Evans H.C."/>
            <person name="Brachmann A."/>
            <person name="Hughes D.P."/>
        </authorList>
    </citation>
    <scope>NUCLEOTIDE SEQUENCE [LARGE SCALE GENOMIC DNA]</scope>
    <source>
        <strain evidence="9 10">SC16a</strain>
    </source>
</reference>
<evidence type="ECO:0000256" key="4">
    <source>
        <dbReference type="ARBA" id="ARBA00022980"/>
    </source>
</evidence>
<feature type="region of interest" description="Disordered" evidence="8">
    <location>
        <begin position="1"/>
        <end position="56"/>
    </location>
</feature>
<comment type="subcellular location">
    <subcellularLocation>
        <location evidence="1">Mitochondrion</location>
    </subcellularLocation>
</comment>
<proteinExistence type="inferred from homology"/>
<dbReference type="PANTHER" id="PTHR12810:SF0">
    <property type="entry name" value="SMALL RIBOSOMAL SUBUNIT PROTEIN MS29"/>
    <property type="match status" value="1"/>
</dbReference>
<dbReference type="PANTHER" id="PTHR12810">
    <property type="entry name" value="MITOCHONDRIAL 28S RIBOSOMAL PROTEIN S29"/>
    <property type="match status" value="1"/>
</dbReference>
<dbReference type="GO" id="GO:0005763">
    <property type="term" value="C:mitochondrial small ribosomal subunit"/>
    <property type="evidence" value="ECO:0007669"/>
    <property type="project" value="TreeGrafter"/>
</dbReference>
<dbReference type="EMBL" id="LAZP02000219">
    <property type="protein sequence ID" value="PFH59177.1"/>
    <property type="molecule type" value="Genomic_DNA"/>
</dbReference>
<evidence type="ECO:0000313" key="9">
    <source>
        <dbReference type="EMBL" id="PFH59177.1"/>
    </source>
</evidence>
<gene>
    <name evidence="9" type="ORF">XA68_12685</name>
</gene>
<dbReference type="OrthoDB" id="274828at2759"/>
<protein>
    <recommendedName>
        <fullName evidence="7">Small ribosomal subunit protein mS29</fullName>
    </recommendedName>
</protein>
<comment type="similarity">
    <text evidence="2">Belongs to the mitochondrion-specific ribosomal protein mS29 family.</text>
</comment>
<dbReference type="Proteomes" id="UP000037136">
    <property type="component" value="Unassembled WGS sequence"/>
</dbReference>
<keyword evidence="4" id="KW-0689">Ribosomal protein</keyword>
<dbReference type="AlphaFoldDB" id="A0A2A9PE50"/>
<dbReference type="InterPro" id="IPR019368">
    <property type="entry name" value="Ribosomal_mS29"/>
</dbReference>
<sequence length="461" mass="51051">MATAGLLFRSLTRPSTAAAQRRTTAAAFSSTPARRAVNPPAASERKSNPTKQKKTYKKTSLLDAVPVKKPAPGERKAFRVRIQTSNNNALPIRGSERMAAKTLVDDASAGRMFGIPDTIVDRLRILRAFKPTQSWGLFHHPHVLVREKTVELARRLDASCQDGGETLRCVLTGYRLTGKSLLLLQAMCHAMLNNWVVINIPEGQELTNGNTEYAPIPDTDPMQFTQPLYTLQLLSTILQVNEKVLNTLPLLLEWPDLGPFSSQATIADLLRSTKETDYAWIAFQAFWKEMCQPGRPPILFSLDGLAHVNTVSDYRDPSFIPVHAHELALVRVFLDALSGKTKLPNGGAIIAATSESNTPLHPSQELVLSQIEATQAQTEPPRRDPYQRRYDDRAYDVLKSTFVLRVPSVSKDEGRALMEYWAASGVVKDVVDTHTVSEKWALGGHGVLGEMEKVALLTLRL</sequence>
<evidence type="ECO:0000256" key="6">
    <source>
        <dbReference type="ARBA" id="ARBA00023274"/>
    </source>
</evidence>
<evidence type="ECO:0000313" key="10">
    <source>
        <dbReference type="Proteomes" id="UP000037136"/>
    </source>
</evidence>
<evidence type="ECO:0000256" key="2">
    <source>
        <dbReference type="ARBA" id="ARBA00009863"/>
    </source>
</evidence>
<evidence type="ECO:0000256" key="7">
    <source>
        <dbReference type="ARBA" id="ARBA00035140"/>
    </source>
</evidence>
<evidence type="ECO:0000256" key="8">
    <source>
        <dbReference type="SAM" id="MobiDB-lite"/>
    </source>
</evidence>
<organism evidence="9 10">
    <name type="scientific">Ophiocordyceps unilateralis</name>
    <name type="common">Zombie-ant fungus</name>
    <name type="synonym">Torrubia unilateralis</name>
    <dbReference type="NCBI Taxonomy" id="268505"/>
    <lineage>
        <taxon>Eukaryota</taxon>
        <taxon>Fungi</taxon>
        <taxon>Dikarya</taxon>
        <taxon>Ascomycota</taxon>
        <taxon>Pezizomycotina</taxon>
        <taxon>Sordariomycetes</taxon>
        <taxon>Hypocreomycetidae</taxon>
        <taxon>Hypocreales</taxon>
        <taxon>Ophiocordycipitaceae</taxon>
        <taxon>Ophiocordyceps</taxon>
    </lineage>
</organism>
<comment type="caution">
    <text evidence="9">The sequence shown here is derived from an EMBL/GenBank/DDBJ whole genome shotgun (WGS) entry which is preliminary data.</text>
</comment>
<dbReference type="STRING" id="268505.A0A2A9PE50"/>
<dbReference type="GO" id="GO:0003735">
    <property type="term" value="F:structural constituent of ribosome"/>
    <property type="evidence" value="ECO:0007669"/>
    <property type="project" value="TreeGrafter"/>
</dbReference>
<evidence type="ECO:0000256" key="3">
    <source>
        <dbReference type="ARBA" id="ARBA00022946"/>
    </source>
</evidence>
<evidence type="ECO:0000256" key="1">
    <source>
        <dbReference type="ARBA" id="ARBA00004173"/>
    </source>
</evidence>
<keyword evidence="5" id="KW-0496">Mitochondrion</keyword>
<name>A0A2A9PE50_OPHUN</name>
<accession>A0A2A9PE50</accession>